<gene>
    <name evidence="1" type="ORF">E2C01_018680</name>
</gene>
<reference evidence="1 2" key="1">
    <citation type="submission" date="2019-05" db="EMBL/GenBank/DDBJ databases">
        <title>Another draft genome of Portunus trituberculatus and its Hox gene families provides insights of decapod evolution.</title>
        <authorList>
            <person name="Jeong J.-H."/>
            <person name="Song I."/>
            <person name="Kim S."/>
            <person name="Choi T."/>
            <person name="Kim D."/>
            <person name="Ryu S."/>
            <person name="Kim W."/>
        </authorList>
    </citation>
    <scope>NUCLEOTIDE SEQUENCE [LARGE SCALE GENOMIC DNA]</scope>
    <source>
        <tissue evidence="1">Muscle</tissue>
    </source>
</reference>
<name>A0A5B7DX73_PORTR</name>
<proteinExistence type="predicted"/>
<evidence type="ECO:0000313" key="1">
    <source>
        <dbReference type="EMBL" id="MPC25563.1"/>
    </source>
</evidence>
<organism evidence="1 2">
    <name type="scientific">Portunus trituberculatus</name>
    <name type="common">Swimming crab</name>
    <name type="synonym">Neptunus trituberculatus</name>
    <dbReference type="NCBI Taxonomy" id="210409"/>
    <lineage>
        <taxon>Eukaryota</taxon>
        <taxon>Metazoa</taxon>
        <taxon>Ecdysozoa</taxon>
        <taxon>Arthropoda</taxon>
        <taxon>Crustacea</taxon>
        <taxon>Multicrustacea</taxon>
        <taxon>Malacostraca</taxon>
        <taxon>Eumalacostraca</taxon>
        <taxon>Eucarida</taxon>
        <taxon>Decapoda</taxon>
        <taxon>Pleocyemata</taxon>
        <taxon>Brachyura</taxon>
        <taxon>Eubrachyura</taxon>
        <taxon>Portunoidea</taxon>
        <taxon>Portunidae</taxon>
        <taxon>Portuninae</taxon>
        <taxon>Portunus</taxon>
    </lineage>
</organism>
<sequence>MKQDFLRLTLDMTVVPDCCGVRRSWLCDAYLPVCLPASLPGLFCATPDPLCDNCFSYLFCDDKSEQQVCR</sequence>
<comment type="caution">
    <text evidence="1">The sequence shown here is derived from an EMBL/GenBank/DDBJ whole genome shotgun (WGS) entry which is preliminary data.</text>
</comment>
<accession>A0A5B7DX73</accession>
<dbReference type="AlphaFoldDB" id="A0A5B7DX73"/>
<protein>
    <submittedName>
        <fullName evidence="1">Uncharacterized protein</fullName>
    </submittedName>
</protein>
<evidence type="ECO:0000313" key="2">
    <source>
        <dbReference type="Proteomes" id="UP000324222"/>
    </source>
</evidence>
<keyword evidence="2" id="KW-1185">Reference proteome</keyword>
<dbReference type="EMBL" id="VSRR010001478">
    <property type="protein sequence ID" value="MPC25563.1"/>
    <property type="molecule type" value="Genomic_DNA"/>
</dbReference>
<dbReference type="Proteomes" id="UP000324222">
    <property type="component" value="Unassembled WGS sequence"/>
</dbReference>